<name>A0A545UJG1_9GAMM</name>
<dbReference type="PANTHER" id="PTHR35152:SF1">
    <property type="entry name" value="DOMAIN SIGNALLING PROTEIN, PUTATIVE (AFU_ORTHOLOGUE AFUA_5G11310)-RELATED"/>
    <property type="match status" value="1"/>
</dbReference>
<feature type="transmembrane region" description="Helical" evidence="1">
    <location>
        <begin position="137"/>
        <end position="159"/>
    </location>
</feature>
<feature type="transmembrane region" description="Helical" evidence="1">
    <location>
        <begin position="105"/>
        <end position="125"/>
    </location>
</feature>
<evidence type="ECO:0000259" key="2">
    <source>
        <dbReference type="PROSITE" id="PS50924"/>
    </source>
</evidence>
<feature type="domain" description="MHYT" evidence="2">
    <location>
        <begin position="3"/>
        <end position="192"/>
    </location>
</feature>
<feature type="transmembrane region" description="Helical" evidence="1">
    <location>
        <begin position="171"/>
        <end position="188"/>
    </location>
</feature>
<sequence length="238" mass="24899">MSYNIGLLALSFFIAVFGSFTALQLAIRIPTAENKSLVYWVLTAGLALGGGGIWSMHFVGMLAMEMPFEMSFDVALTVVSFVVAIVFVSLGFLIAGKDLLGDMSLLAGGVVAGLGVSAMHYIGMYSMIIPADVSYDATIVTLSVVIGVVAATVALWLAFNLRGNIQRFGSAFIMGVAVCGMHYTGMYAVKMTPNASIELASGISGSGLAGTVSIISAALLLSILYLAQLRSKQRESLA</sequence>
<dbReference type="Pfam" id="PF03707">
    <property type="entry name" value="MHYT"/>
    <property type="match status" value="3"/>
</dbReference>
<feature type="transmembrane region" description="Helical" evidence="1">
    <location>
        <begin position="74"/>
        <end position="93"/>
    </location>
</feature>
<keyword evidence="1" id="KW-0812">Transmembrane</keyword>
<dbReference type="OrthoDB" id="9808408at2"/>
<dbReference type="RefSeq" id="WP_142891664.1">
    <property type="nucleotide sequence ID" value="NZ_ML660160.1"/>
</dbReference>
<protein>
    <recommendedName>
        <fullName evidence="2">MHYT domain-containing protein</fullName>
    </recommendedName>
</protein>
<accession>A0A545UJG1</accession>
<dbReference type="Proteomes" id="UP000315439">
    <property type="component" value="Unassembled WGS sequence"/>
</dbReference>
<dbReference type="AlphaFoldDB" id="A0A545UJG1"/>
<dbReference type="GO" id="GO:0016020">
    <property type="term" value="C:membrane"/>
    <property type="evidence" value="ECO:0007669"/>
    <property type="project" value="UniProtKB-UniRule"/>
</dbReference>
<evidence type="ECO:0000313" key="3">
    <source>
        <dbReference type="EMBL" id="TQV89600.1"/>
    </source>
</evidence>
<proteinExistence type="predicted"/>
<dbReference type="InterPro" id="IPR005330">
    <property type="entry name" value="MHYT_dom"/>
</dbReference>
<organism evidence="3 4">
    <name type="scientific">Aliikangiella coralliicola</name>
    <dbReference type="NCBI Taxonomy" id="2592383"/>
    <lineage>
        <taxon>Bacteria</taxon>
        <taxon>Pseudomonadati</taxon>
        <taxon>Pseudomonadota</taxon>
        <taxon>Gammaproteobacteria</taxon>
        <taxon>Oceanospirillales</taxon>
        <taxon>Pleioneaceae</taxon>
        <taxon>Aliikangiella</taxon>
    </lineage>
</organism>
<evidence type="ECO:0000313" key="4">
    <source>
        <dbReference type="Proteomes" id="UP000315439"/>
    </source>
</evidence>
<feature type="transmembrane region" description="Helical" evidence="1">
    <location>
        <begin position="208"/>
        <end position="227"/>
    </location>
</feature>
<dbReference type="EMBL" id="VIKS01000001">
    <property type="protein sequence ID" value="TQV89600.1"/>
    <property type="molecule type" value="Genomic_DNA"/>
</dbReference>
<keyword evidence="1" id="KW-1133">Transmembrane helix</keyword>
<gene>
    <name evidence="3" type="ORF">FLL46_01580</name>
</gene>
<dbReference type="PANTHER" id="PTHR35152">
    <property type="entry name" value="DOMAIN SIGNALLING PROTEIN, PUTATIVE (AFU_ORTHOLOGUE AFUA_5G11310)-RELATED"/>
    <property type="match status" value="1"/>
</dbReference>
<evidence type="ECO:0000256" key="1">
    <source>
        <dbReference type="PROSITE-ProRule" id="PRU00244"/>
    </source>
</evidence>
<comment type="caution">
    <text evidence="3">The sequence shown here is derived from an EMBL/GenBank/DDBJ whole genome shotgun (WGS) entry which is preliminary data.</text>
</comment>
<feature type="transmembrane region" description="Helical" evidence="1">
    <location>
        <begin position="37"/>
        <end position="54"/>
    </location>
</feature>
<keyword evidence="1" id="KW-0472">Membrane</keyword>
<keyword evidence="4" id="KW-1185">Reference proteome</keyword>
<reference evidence="3 4" key="1">
    <citation type="submission" date="2019-07" db="EMBL/GenBank/DDBJ databases">
        <title>Draft genome for Aliikangiella sp. M105.</title>
        <authorList>
            <person name="Wang G."/>
        </authorList>
    </citation>
    <scope>NUCLEOTIDE SEQUENCE [LARGE SCALE GENOMIC DNA]</scope>
    <source>
        <strain evidence="3 4">M105</strain>
    </source>
</reference>
<feature type="transmembrane region" description="Helical" evidence="1">
    <location>
        <begin position="6"/>
        <end position="25"/>
    </location>
</feature>
<dbReference type="PROSITE" id="PS50924">
    <property type="entry name" value="MHYT"/>
    <property type="match status" value="1"/>
</dbReference>